<keyword evidence="2" id="KW-0285">Flavoprotein</keyword>
<evidence type="ECO:0000256" key="2">
    <source>
        <dbReference type="ARBA" id="ARBA00022630"/>
    </source>
</evidence>
<dbReference type="PANTHER" id="PTHR42747">
    <property type="entry name" value="NITRONATE MONOOXYGENASE-RELATED"/>
    <property type="match status" value="1"/>
</dbReference>
<keyword evidence="5" id="KW-0503">Monooxygenase</keyword>
<dbReference type="GO" id="GO:0018580">
    <property type="term" value="F:nitronate monooxygenase activity"/>
    <property type="evidence" value="ECO:0007669"/>
    <property type="project" value="UniProtKB-EC"/>
</dbReference>
<keyword evidence="4 6" id="KW-0560">Oxidoreductase</keyword>
<dbReference type="Pfam" id="PF03060">
    <property type="entry name" value="NMO"/>
    <property type="match status" value="1"/>
</dbReference>
<evidence type="ECO:0000256" key="3">
    <source>
        <dbReference type="ARBA" id="ARBA00022643"/>
    </source>
</evidence>
<evidence type="ECO:0000313" key="7">
    <source>
        <dbReference type="Proteomes" id="UP000007753"/>
    </source>
</evidence>
<evidence type="ECO:0000256" key="4">
    <source>
        <dbReference type="ARBA" id="ARBA00023002"/>
    </source>
</evidence>
<accession>D4Z0V5</accession>
<dbReference type="PANTHER" id="PTHR42747:SF4">
    <property type="entry name" value="BLR1330 PROTEIN"/>
    <property type="match status" value="1"/>
</dbReference>
<dbReference type="AlphaFoldDB" id="D4Z0V5"/>
<dbReference type="eggNOG" id="COG2070">
    <property type="taxonomic scope" value="Bacteria"/>
</dbReference>
<sequence>MDRYGSSNLASELRERLSVPVVVAPMFLVSTVDMVIEANRAGAIGSIPALNARTTAIFAEWVQQIGAATTASGRDLPWAVNLIVHSTNTRLEADLEVCIAAKVPAIIASVGSPAIVIERVRAYGGLVFSDAASIKHARRAAQAGVDGLILLTAGAGGNTGWLNPFAFVAEVRKFFDGPIVLAGGISNGRSLAAARMLGADMAAVGTSFIAAEESAASADYRQMLVESDGDDIILTSEVTGIPSNMLRASLERSGFVSDGKHEKFDLARELETVKAWRDVWAGGHGVGDVTRSAPIAHLLAELGEQYREALRTSVS</sequence>
<dbReference type="SUPFAM" id="SSF51412">
    <property type="entry name" value="Inosine monophosphate dehydrogenase (IMPDH)"/>
    <property type="match status" value="1"/>
</dbReference>
<dbReference type="GeneID" id="29273022"/>
<comment type="similarity">
    <text evidence="1">Belongs to the nitronate monooxygenase family. NMO class I subfamily.</text>
</comment>
<keyword evidence="6" id="KW-0223">Dioxygenase</keyword>
<gene>
    <name evidence="6" type="ordered locus">SJA_C1-14030</name>
</gene>
<evidence type="ECO:0000256" key="5">
    <source>
        <dbReference type="ARBA" id="ARBA00023033"/>
    </source>
</evidence>
<dbReference type="Proteomes" id="UP000007753">
    <property type="component" value="Chromosome 1"/>
</dbReference>
<dbReference type="HOGENOM" id="CLU_038732_3_0_5"/>
<protein>
    <submittedName>
        <fullName evidence="6">2-nitropropane dioxygenase family protein</fullName>
        <ecNumber evidence="6">1.13.12.16</ecNumber>
    </submittedName>
</protein>
<organism evidence="6 7">
    <name type="scientific">Sphingobium indicum (strain DSM 16413 / CCM 7287 / MTCC 6362 / UT26 / NBRC 101211 / UT26S)</name>
    <name type="common">Sphingobium japonicum</name>
    <dbReference type="NCBI Taxonomy" id="452662"/>
    <lineage>
        <taxon>Bacteria</taxon>
        <taxon>Pseudomonadati</taxon>
        <taxon>Pseudomonadota</taxon>
        <taxon>Alphaproteobacteria</taxon>
        <taxon>Sphingomonadales</taxon>
        <taxon>Sphingomonadaceae</taxon>
        <taxon>Sphingobium</taxon>
    </lineage>
</organism>
<dbReference type="GO" id="GO:0051213">
    <property type="term" value="F:dioxygenase activity"/>
    <property type="evidence" value="ECO:0007669"/>
    <property type="project" value="UniProtKB-KW"/>
</dbReference>
<dbReference type="EMBL" id="AP010803">
    <property type="protein sequence ID" value="BAI96237.1"/>
    <property type="molecule type" value="Genomic_DNA"/>
</dbReference>
<dbReference type="KEGG" id="sjp:SJA_C1-14030"/>
<evidence type="ECO:0000313" key="6">
    <source>
        <dbReference type="EMBL" id="BAI96237.1"/>
    </source>
</evidence>
<keyword evidence="7" id="KW-1185">Reference proteome</keyword>
<dbReference type="STRING" id="452662.SJA_C1-14030"/>
<dbReference type="InterPro" id="IPR004136">
    <property type="entry name" value="NMO"/>
</dbReference>
<proteinExistence type="inferred from homology"/>
<keyword evidence="3" id="KW-0288">FMN</keyword>
<name>D4Z0V5_SPHIU</name>
<dbReference type="InterPro" id="IPR013785">
    <property type="entry name" value="Aldolase_TIM"/>
</dbReference>
<dbReference type="CDD" id="cd04730">
    <property type="entry name" value="NPD_like"/>
    <property type="match status" value="1"/>
</dbReference>
<evidence type="ECO:0000256" key="1">
    <source>
        <dbReference type="ARBA" id="ARBA00009881"/>
    </source>
</evidence>
<dbReference type="EC" id="1.13.12.16" evidence="6"/>
<dbReference type="RefSeq" id="WP_013039791.1">
    <property type="nucleotide sequence ID" value="NC_014006.1"/>
</dbReference>
<reference evidence="6 7" key="1">
    <citation type="journal article" date="2010" name="J. Bacteriol.">
        <title>Complete genome sequence of the representative gamma-hexachlorocyclohexane-degrading bacterium Sphingobium japonicum UT26.</title>
        <authorList>
            <person name="Nagata Y."/>
            <person name="Ohtsubo Y."/>
            <person name="Endo R."/>
            <person name="Ichikawa N."/>
            <person name="Ankai A."/>
            <person name="Oguchi A."/>
            <person name="Fukui S."/>
            <person name="Fujita N."/>
            <person name="Tsuda M."/>
        </authorList>
    </citation>
    <scope>NUCLEOTIDE SEQUENCE [LARGE SCALE GENOMIC DNA]</scope>
    <source>
        <strain evidence="7">DSM 16413 / CCM 7287 / MTCC 6362 / UT26 / NBRC 101211 / UT26S</strain>
    </source>
</reference>
<dbReference type="Gene3D" id="3.20.20.70">
    <property type="entry name" value="Aldolase class I"/>
    <property type="match status" value="1"/>
</dbReference>